<dbReference type="GO" id="GO:0046813">
    <property type="term" value="P:receptor-mediated virion attachment to host cell"/>
    <property type="evidence" value="ECO:0007669"/>
    <property type="project" value="TreeGrafter"/>
</dbReference>
<sequence>MIFVGIMIAAGALFAAGIGSTPVHADDWFDCKYGIEEGLLPDEGIEGCTRILKGGFQNEKNTAIAFGYRCGHYVNKEEYDKAIRDCDTAIEFDRTSGFAYNWRGIAYHRTKRYDAAFSDYDNAIRYSPNDGVPYSNRAGIL</sequence>
<dbReference type="InterPro" id="IPR013105">
    <property type="entry name" value="TPR_2"/>
</dbReference>
<dbReference type="EMBL" id="LS398110">
    <property type="protein sequence ID" value="SPP93094.1"/>
    <property type="molecule type" value="Genomic_DNA"/>
</dbReference>
<name>A0A2U3PVD8_9BRAD</name>
<reference evidence="5 6" key="1">
    <citation type="submission" date="2018-03" db="EMBL/GenBank/DDBJ databases">
        <authorList>
            <person name="Gully D."/>
        </authorList>
    </citation>
    <scope>NUCLEOTIDE SEQUENCE [LARGE SCALE GENOMIC DNA]</scope>
    <source>
        <strain evidence="5">ORS3257</strain>
    </source>
</reference>
<dbReference type="Proteomes" id="UP000246085">
    <property type="component" value="Chromosome BRAD3257"/>
</dbReference>
<gene>
    <name evidence="5" type="ORF">BRAD3257_1992</name>
</gene>
<evidence type="ECO:0000256" key="2">
    <source>
        <dbReference type="ARBA" id="ARBA00022803"/>
    </source>
</evidence>
<feature type="chain" id="PRO_5015459074" evidence="4">
    <location>
        <begin position="26"/>
        <end position="141"/>
    </location>
</feature>
<dbReference type="Pfam" id="PF07719">
    <property type="entry name" value="TPR_2"/>
    <property type="match status" value="1"/>
</dbReference>
<dbReference type="SMART" id="SM00028">
    <property type="entry name" value="TPR"/>
    <property type="match status" value="2"/>
</dbReference>
<keyword evidence="4" id="KW-0732">Signal</keyword>
<proteinExistence type="predicted"/>
<dbReference type="InterPro" id="IPR019734">
    <property type="entry name" value="TPR_rpt"/>
</dbReference>
<evidence type="ECO:0000256" key="3">
    <source>
        <dbReference type="PROSITE-ProRule" id="PRU00339"/>
    </source>
</evidence>
<dbReference type="RefSeq" id="WP_122401555.1">
    <property type="nucleotide sequence ID" value="NZ_LS398110.1"/>
</dbReference>
<dbReference type="GO" id="GO:0009279">
    <property type="term" value="C:cell outer membrane"/>
    <property type="evidence" value="ECO:0007669"/>
    <property type="project" value="TreeGrafter"/>
</dbReference>
<evidence type="ECO:0000256" key="4">
    <source>
        <dbReference type="SAM" id="SignalP"/>
    </source>
</evidence>
<dbReference type="InterPro" id="IPR011990">
    <property type="entry name" value="TPR-like_helical_dom_sf"/>
</dbReference>
<dbReference type="PANTHER" id="PTHR44858:SF1">
    <property type="entry name" value="UDP-N-ACETYLGLUCOSAMINE--PEPTIDE N-ACETYLGLUCOSAMINYLTRANSFERASE SPINDLY-RELATED"/>
    <property type="match status" value="1"/>
</dbReference>
<evidence type="ECO:0000256" key="1">
    <source>
        <dbReference type="ARBA" id="ARBA00022737"/>
    </source>
</evidence>
<organism evidence="5 6">
    <name type="scientific">Bradyrhizobium vignae</name>
    <dbReference type="NCBI Taxonomy" id="1549949"/>
    <lineage>
        <taxon>Bacteria</taxon>
        <taxon>Pseudomonadati</taxon>
        <taxon>Pseudomonadota</taxon>
        <taxon>Alphaproteobacteria</taxon>
        <taxon>Hyphomicrobiales</taxon>
        <taxon>Nitrobacteraceae</taxon>
        <taxon>Bradyrhizobium</taxon>
    </lineage>
</organism>
<dbReference type="SUPFAM" id="SSF48452">
    <property type="entry name" value="TPR-like"/>
    <property type="match status" value="1"/>
</dbReference>
<dbReference type="PROSITE" id="PS50005">
    <property type="entry name" value="TPR"/>
    <property type="match status" value="1"/>
</dbReference>
<keyword evidence="1" id="KW-0677">Repeat</keyword>
<dbReference type="InterPro" id="IPR050498">
    <property type="entry name" value="Ycf3"/>
</dbReference>
<dbReference type="AlphaFoldDB" id="A0A2U3PVD8"/>
<feature type="repeat" description="TPR" evidence="3">
    <location>
        <begin position="97"/>
        <end position="130"/>
    </location>
</feature>
<feature type="signal peptide" evidence="4">
    <location>
        <begin position="1"/>
        <end position="25"/>
    </location>
</feature>
<dbReference type="Gene3D" id="1.25.40.10">
    <property type="entry name" value="Tetratricopeptide repeat domain"/>
    <property type="match status" value="1"/>
</dbReference>
<evidence type="ECO:0000313" key="5">
    <source>
        <dbReference type="EMBL" id="SPP93094.1"/>
    </source>
</evidence>
<accession>A0A2U3PVD8</accession>
<dbReference type="PANTHER" id="PTHR44858">
    <property type="entry name" value="TETRATRICOPEPTIDE REPEAT PROTEIN 6"/>
    <property type="match status" value="1"/>
</dbReference>
<dbReference type="KEGG" id="bvz:BRAD3257_1992"/>
<keyword evidence="2 3" id="KW-0802">TPR repeat</keyword>
<evidence type="ECO:0000313" key="6">
    <source>
        <dbReference type="Proteomes" id="UP000246085"/>
    </source>
</evidence>
<protein>
    <submittedName>
        <fullName evidence="5">Uncharacterized protein</fullName>
    </submittedName>
</protein>